<organism evidence="11 12">
    <name type="scientific">Thalictrum thalictroides</name>
    <name type="common">Rue-anemone</name>
    <name type="synonym">Anemone thalictroides</name>
    <dbReference type="NCBI Taxonomy" id="46969"/>
    <lineage>
        <taxon>Eukaryota</taxon>
        <taxon>Viridiplantae</taxon>
        <taxon>Streptophyta</taxon>
        <taxon>Embryophyta</taxon>
        <taxon>Tracheophyta</taxon>
        <taxon>Spermatophyta</taxon>
        <taxon>Magnoliopsida</taxon>
        <taxon>Ranunculales</taxon>
        <taxon>Ranunculaceae</taxon>
        <taxon>Thalictroideae</taxon>
        <taxon>Thalictrum</taxon>
    </lineage>
</organism>
<evidence type="ECO:0000256" key="2">
    <source>
        <dbReference type="ARBA" id="ARBA00022630"/>
    </source>
</evidence>
<evidence type="ECO:0000259" key="10">
    <source>
        <dbReference type="PROSITE" id="PS51667"/>
    </source>
</evidence>
<evidence type="ECO:0000313" key="12">
    <source>
        <dbReference type="Proteomes" id="UP000554482"/>
    </source>
</evidence>
<keyword evidence="8" id="KW-0175">Coiled coil</keyword>
<evidence type="ECO:0000313" key="11">
    <source>
        <dbReference type="EMBL" id="KAF5179709.1"/>
    </source>
</evidence>
<keyword evidence="6" id="KW-0539">Nucleus</keyword>
<evidence type="ECO:0000256" key="7">
    <source>
        <dbReference type="PROSITE-ProRule" id="PRU01002"/>
    </source>
</evidence>
<proteinExistence type="predicted"/>
<dbReference type="Pfam" id="PF07156">
    <property type="entry name" value="Prenylcys_lyase"/>
    <property type="match status" value="1"/>
</dbReference>
<dbReference type="InterPro" id="IPR014977">
    <property type="entry name" value="WRC_dom"/>
</dbReference>
<dbReference type="GO" id="GO:0030327">
    <property type="term" value="P:prenylated protein catabolic process"/>
    <property type="evidence" value="ECO:0007669"/>
    <property type="project" value="TreeGrafter"/>
</dbReference>
<dbReference type="GO" id="GO:0001735">
    <property type="term" value="F:prenylcysteine oxidase activity"/>
    <property type="evidence" value="ECO:0007669"/>
    <property type="project" value="InterPro"/>
</dbReference>
<dbReference type="PANTHER" id="PTHR15944">
    <property type="entry name" value="FARNESYLCYSTEINE LYASE"/>
    <property type="match status" value="1"/>
</dbReference>
<keyword evidence="3" id="KW-0274">FAD</keyword>
<dbReference type="EMBL" id="JABWDY010038454">
    <property type="protein sequence ID" value="KAF5179709.1"/>
    <property type="molecule type" value="Genomic_DNA"/>
</dbReference>
<comment type="cofactor">
    <cofactor evidence="1">
        <name>FAD</name>
        <dbReference type="ChEBI" id="CHEBI:57692"/>
    </cofactor>
</comment>
<feature type="domain" description="WRC" evidence="10">
    <location>
        <begin position="16"/>
        <end position="62"/>
    </location>
</feature>
<evidence type="ECO:0000256" key="9">
    <source>
        <dbReference type="SAM" id="MobiDB-lite"/>
    </source>
</evidence>
<reference evidence="11 12" key="1">
    <citation type="submission" date="2020-06" db="EMBL/GenBank/DDBJ databases">
        <title>Transcriptomic and genomic resources for Thalictrum thalictroides and T. hernandezii: Facilitating candidate gene discovery in an emerging model plant lineage.</title>
        <authorList>
            <person name="Arias T."/>
            <person name="Riano-Pachon D.M."/>
            <person name="Di Stilio V.S."/>
        </authorList>
    </citation>
    <scope>NUCLEOTIDE SEQUENCE [LARGE SCALE GENOMIC DNA]</scope>
    <source>
        <strain evidence="12">cv. WT478/WT964</strain>
        <tissue evidence="11">Leaves</tissue>
    </source>
</reference>
<accession>A0A7J6V3T0</accession>
<dbReference type="Proteomes" id="UP000554482">
    <property type="component" value="Unassembled WGS sequence"/>
</dbReference>
<dbReference type="InterPro" id="IPR010795">
    <property type="entry name" value="Prenylcys_lyase"/>
</dbReference>
<keyword evidence="4" id="KW-0560">Oxidoreductase</keyword>
<evidence type="ECO:0000256" key="3">
    <source>
        <dbReference type="ARBA" id="ARBA00022827"/>
    </source>
</evidence>
<feature type="coiled-coil region" evidence="8">
    <location>
        <begin position="309"/>
        <end position="385"/>
    </location>
</feature>
<name>A0A7J6V3T0_THATH</name>
<dbReference type="GO" id="GO:0030328">
    <property type="term" value="P:prenylcysteine catabolic process"/>
    <property type="evidence" value="ECO:0007669"/>
    <property type="project" value="InterPro"/>
</dbReference>
<evidence type="ECO:0000256" key="4">
    <source>
        <dbReference type="ARBA" id="ARBA00023002"/>
    </source>
</evidence>
<comment type="caution">
    <text evidence="11">The sequence shown here is derived from an EMBL/GenBank/DDBJ whole genome shotgun (WGS) entry which is preliminary data.</text>
</comment>
<feature type="region of interest" description="Disordered" evidence="9">
    <location>
        <begin position="55"/>
        <end position="75"/>
    </location>
</feature>
<sequence length="702" mass="79843">MSEVESEGEEQDLTIPPDQFRCVRTDGKQWRCRGWQYQDSTYCEDHHIKIKYRKKVNKQPKGKKPQLQVKKKPHVQKKNVQIEYEDYDEQEAAEVKFCRKRRKVNKENYTLLDAFLDSSEEEEEEIEQGIPLAKKRNENVKNMNSLVEVKKEEKKTNVQIQENEEKIAKVMNVQVEEEENEEEEKLVRKRRKVATESYVISDSSEGEVREEIPLEKKINESNENMNSTVGVAELSLVEATQLISVVKEIEECTPSELVFALKTAFRYEDFVKVEHILKMREEKIILEKKDAEEQAARFKQILAISGIKCAQLSNELHEKKKEITVVEGKLKESELRKLGIESELLQYKRMCEEFQCVKSRAENEIDGLKKRVKELETQAEEGKKSCSKDSKSQSENNNALKGACLSHVKVKEEALDCDERVHASANVDSICHSPSRDCGVAKHAESEVEHGRKDKGLMTLQLDGSCSKMLSPRKFGTVRPASEGSSAKHHSLIHTVSTEGGNLEESLTSLRRRLVCMRQPEDVRSGAQTILLNHFEISGTSCKELESSTAENGKEEAENFGSTRIEKSLDAVVSKNGSNGSSKGTNSSDPEYVEDGITKFLSALRRAKNSNLEPKEIMKVITRVNYGQSLAGAVWSVKGGNWQMAYKVFSRAEMDEIESLLDQIFRSHLYYVNAFENAASTMETSAVAAENVALTHFFKIFW</sequence>
<keyword evidence="2" id="KW-0285">Flavoprotein</keyword>
<evidence type="ECO:0000256" key="6">
    <source>
        <dbReference type="ARBA" id="ARBA00023242"/>
    </source>
</evidence>
<protein>
    <recommendedName>
        <fullName evidence="10">WRC domain-containing protein</fullName>
    </recommendedName>
</protein>
<dbReference type="PROSITE" id="PS51667">
    <property type="entry name" value="WRC"/>
    <property type="match status" value="1"/>
</dbReference>
<dbReference type="OrthoDB" id="437369at2759"/>
<dbReference type="AlphaFoldDB" id="A0A7J6V3T0"/>
<keyword evidence="5" id="KW-0325">Glycoprotein</keyword>
<evidence type="ECO:0000256" key="1">
    <source>
        <dbReference type="ARBA" id="ARBA00001974"/>
    </source>
</evidence>
<gene>
    <name evidence="11" type="ORF">FRX31_030704</name>
</gene>
<dbReference type="Pfam" id="PF08879">
    <property type="entry name" value="WRC"/>
    <property type="match status" value="1"/>
</dbReference>
<feature type="coiled-coil region" evidence="8">
    <location>
        <begin position="146"/>
        <end position="192"/>
    </location>
</feature>
<evidence type="ECO:0000256" key="5">
    <source>
        <dbReference type="ARBA" id="ARBA00023180"/>
    </source>
</evidence>
<comment type="caution">
    <text evidence="7">Lacks conserved residue(s) required for the propagation of feature annotation.</text>
</comment>
<keyword evidence="12" id="KW-1185">Reference proteome</keyword>
<evidence type="ECO:0000256" key="8">
    <source>
        <dbReference type="SAM" id="Coils"/>
    </source>
</evidence>
<dbReference type="PANTHER" id="PTHR15944:SF0">
    <property type="entry name" value="PRENYLCYSTEINE LYASE DOMAIN-CONTAINING PROTEIN"/>
    <property type="match status" value="1"/>
</dbReference>
<dbReference type="InterPro" id="IPR017046">
    <property type="entry name" value="Prenylcysteine_Oxase1"/>
</dbReference>